<dbReference type="PANTHER" id="PTHR47128">
    <property type="match status" value="1"/>
</dbReference>
<feature type="compositionally biased region" description="Basic and acidic residues" evidence="2">
    <location>
        <begin position="1"/>
        <end position="14"/>
    </location>
</feature>
<keyword evidence="1" id="KW-0602">Photosynthesis</keyword>
<proteinExistence type="predicted"/>
<dbReference type="Proteomes" id="UP001491310">
    <property type="component" value="Unassembled WGS sequence"/>
</dbReference>
<gene>
    <name evidence="3" type="ORF">WJX75_002418</name>
</gene>
<comment type="caution">
    <text evidence="3">The sequence shown here is derived from an EMBL/GenBank/DDBJ whole genome shotgun (WGS) entry which is preliminary data.</text>
</comment>
<dbReference type="PANTHER" id="PTHR47128:SF2">
    <property type="entry name" value="PROTEIN HIGH CHLOROPHYLL FLUORESCENCE PHENOTYPE 244, CHLOROPLASTIC"/>
    <property type="match status" value="1"/>
</dbReference>
<evidence type="ECO:0000313" key="4">
    <source>
        <dbReference type="Proteomes" id="UP001491310"/>
    </source>
</evidence>
<evidence type="ECO:0000256" key="1">
    <source>
        <dbReference type="ARBA" id="ARBA00022531"/>
    </source>
</evidence>
<keyword evidence="4" id="KW-1185">Reference proteome</keyword>
<dbReference type="InterPro" id="IPR044256">
    <property type="entry name" value="HCF244-like"/>
</dbReference>
<protein>
    <submittedName>
        <fullName evidence="3">Uncharacterized protein</fullName>
    </submittedName>
</protein>
<reference evidence="3 4" key="1">
    <citation type="journal article" date="2024" name="Nat. Commun.">
        <title>Phylogenomics reveals the evolutionary origins of lichenization in chlorophyte algae.</title>
        <authorList>
            <person name="Puginier C."/>
            <person name="Libourel C."/>
            <person name="Otte J."/>
            <person name="Skaloud P."/>
            <person name="Haon M."/>
            <person name="Grisel S."/>
            <person name="Petersen M."/>
            <person name="Berrin J.G."/>
            <person name="Delaux P.M."/>
            <person name="Dal Grande F."/>
            <person name="Keller J."/>
        </authorList>
    </citation>
    <scope>NUCLEOTIDE SEQUENCE [LARGE SCALE GENOMIC DNA]</scope>
    <source>
        <strain evidence="3 4">SAG 216-7</strain>
    </source>
</reference>
<evidence type="ECO:0000256" key="2">
    <source>
        <dbReference type="SAM" id="MobiDB-lite"/>
    </source>
</evidence>
<dbReference type="EMBL" id="JALJOT010000019">
    <property type="protein sequence ID" value="KAK9901082.1"/>
    <property type="molecule type" value="Genomic_DNA"/>
</dbReference>
<feature type="region of interest" description="Disordered" evidence="2">
    <location>
        <begin position="1"/>
        <end position="22"/>
    </location>
</feature>
<evidence type="ECO:0000313" key="3">
    <source>
        <dbReference type="EMBL" id="KAK9901082.1"/>
    </source>
</evidence>
<sequence>MIPKQRDTQEDRAKPAGPPLQNLSIESRSKVSLESFKEILSNPCQSTPDTPVGWSRHFNLSSSERSKVFCELLTQAAFKYCSCAAADAAERMAAGSRLVSTILCMSAHMVPVWLLKATRSFLKSFQWARDAADRLAFADILASNEIFSALMEETYQLLDLNPADTTTLEDYLQEYYTS</sequence>
<accession>A0ABR2YAH8</accession>
<organism evidence="3 4">
    <name type="scientific">Coccomyxa subellipsoidea</name>
    <dbReference type="NCBI Taxonomy" id="248742"/>
    <lineage>
        <taxon>Eukaryota</taxon>
        <taxon>Viridiplantae</taxon>
        <taxon>Chlorophyta</taxon>
        <taxon>core chlorophytes</taxon>
        <taxon>Trebouxiophyceae</taxon>
        <taxon>Trebouxiophyceae incertae sedis</taxon>
        <taxon>Coccomyxaceae</taxon>
        <taxon>Coccomyxa</taxon>
    </lineage>
</organism>
<name>A0ABR2YAH8_9CHLO</name>